<reference evidence="2" key="1">
    <citation type="submission" date="2021-06" db="EMBL/GenBank/DDBJ databases">
        <authorList>
            <person name="Kallberg Y."/>
            <person name="Tangrot J."/>
            <person name="Rosling A."/>
        </authorList>
    </citation>
    <scope>NUCLEOTIDE SEQUENCE</scope>
    <source>
        <strain evidence="2">FL966</strain>
    </source>
</reference>
<accession>A0A9N9NUJ8</accession>
<organism evidence="2 3">
    <name type="scientific">Cetraspora pellucida</name>
    <dbReference type="NCBI Taxonomy" id="1433469"/>
    <lineage>
        <taxon>Eukaryota</taxon>
        <taxon>Fungi</taxon>
        <taxon>Fungi incertae sedis</taxon>
        <taxon>Mucoromycota</taxon>
        <taxon>Glomeromycotina</taxon>
        <taxon>Glomeromycetes</taxon>
        <taxon>Diversisporales</taxon>
        <taxon>Gigasporaceae</taxon>
        <taxon>Cetraspora</taxon>
    </lineage>
</organism>
<dbReference type="EMBL" id="CAJVQA010020116">
    <property type="protein sequence ID" value="CAG8762106.1"/>
    <property type="molecule type" value="Genomic_DNA"/>
</dbReference>
<comment type="caution">
    <text evidence="2">The sequence shown here is derived from an EMBL/GenBank/DDBJ whole genome shotgun (WGS) entry which is preliminary data.</text>
</comment>
<evidence type="ECO:0000313" key="2">
    <source>
        <dbReference type="EMBL" id="CAG8762106.1"/>
    </source>
</evidence>
<dbReference type="OrthoDB" id="2414281at2759"/>
<feature type="compositionally biased region" description="Polar residues" evidence="1">
    <location>
        <begin position="13"/>
        <end position="27"/>
    </location>
</feature>
<proteinExistence type="predicted"/>
<name>A0A9N9NUJ8_9GLOM</name>
<protein>
    <submittedName>
        <fullName evidence="2">21754_t:CDS:1</fullName>
    </submittedName>
</protein>
<sequence length="188" mass="21498">KRYKKELPDIMNSVDTGVPENTFSSQEHNSILTDAEADKFDSEADKINGEIVKKPEVHEEADEVIDEEAKIETLTDELTCPNYNHIENARFRHQTKERLLDIAHQQEKVNKEWLATEYGLTISPGPFNSLMWDQHIQIPQDIYHSMGGKARTLLDATFNILNTIGEDSFLKSWKAIEKPLTGAECLTR</sequence>
<evidence type="ECO:0000256" key="1">
    <source>
        <dbReference type="SAM" id="MobiDB-lite"/>
    </source>
</evidence>
<dbReference type="AlphaFoldDB" id="A0A9N9NUJ8"/>
<feature type="region of interest" description="Disordered" evidence="1">
    <location>
        <begin position="1"/>
        <end position="27"/>
    </location>
</feature>
<evidence type="ECO:0000313" key="3">
    <source>
        <dbReference type="Proteomes" id="UP000789759"/>
    </source>
</evidence>
<dbReference type="Proteomes" id="UP000789759">
    <property type="component" value="Unassembled WGS sequence"/>
</dbReference>
<gene>
    <name evidence="2" type="ORF">CPELLU_LOCUS15368</name>
</gene>
<feature type="non-terminal residue" evidence="2">
    <location>
        <position position="1"/>
    </location>
</feature>
<keyword evidence="3" id="KW-1185">Reference proteome</keyword>